<dbReference type="Pfam" id="PF00106">
    <property type="entry name" value="adh_short"/>
    <property type="match status" value="1"/>
</dbReference>
<name>A0A8S4RBA4_9NEOP</name>
<comment type="similarity">
    <text evidence="1 3">Belongs to the short-chain dehydrogenases/reductases (SDR) family.</text>
</comment>
<dbReference type="Gene3D" id="3.40.50.720">
    <property type="entry name" value="NAD(P)-binding Rossmann-like Domain"/>
    <property type="match status" value="1"/>
</dbReference>
<comment type="caution">
    <text evidence="4">The sequence shown here is derived from an EMBL/GenBank/DDBJ whole genome shotgun (WGS) entry which is preliminary data.</text>
</comment>
<evidence type="ECO:0000313" key="5">
    <source>
        <dbReference type="Proteomes" id="UP000838756"/>
    </source>
</evidence>
<dbReference type="OrthoDB" id="417891at2759"/>
<dbReference type="SUPFAM" id="SSF51735">
    <property type="entry name" value="NAD(P)-binding Rossmann-fold domains"/>
    <property type="match status" value="1"/>
</dbReference>
<keyword evidence="2" id="KW-0560">Oxidoreductase</keyword>
<keyword evidence="5" id="KW-1185">Reference proteome</keyword>
<dbReference type="PANTHER" id="PTHR44229">
    <property type="entry name" value="15-HYDROXYPROSTAGLANDIN DEHYDROGENASE [NAD(+)]"/>
    <property type="match status" value="1"/>
</dbReference>
<dbReference type="GO" id="GO:0005737">
    <property type="term" value="C:cytoplasm"/>
    <property type="evidence" value="ECO:0007669"/>
    <property type="project" value="TreeGrafter"/>
</dbReference>
<protein>
    <submittedName>
        <fullName evidence="4">Jg5358 protein</fullName>
    </submittedName>
</protein>
<dbReference type="Proteomes" id="UP000838756">
    <property type="component" value="Unassembled WGS sequence"/>
</dbReference>
<organism evidence="4 5">
    <name type="scientific">Pararge aegeria aegeria</name>
    <dbReference type="NCBI Taxonomy" id="348720"/>
    <lineage>
        <taxon>Eukaryota</taxon>
        <taxon>Metazoa</taxon>
        <taxon>Ecdysozoa</taxon>
        <taxon>Arthropoda</taxon>
        <taxon>Hexapoda</taxon>
        <taxon>Insecta</taxon>
        <taxon>Pterygota</taxon>
        <taxon>Neoptera</taxon>
        <taxon>Endopterygota</taxon>
        <taxon>Lepidoptera</taxon>
        <taxon>Glossata</taxon>
        <taxon>Ditrysia</taxon>
        <taxon>Papilionoidea</taxon>
        <taxon>Nymphalidae</taxon>
        <taxon>Satyrinae</taxon>
        <taxon>Satyrini</taxon>
        <taxon>Parargina</taxon>
        <taxon>Pararge</taxon>
    </lineage>
</organism>
<accession>A0A8S4RBA4</accession>
<dbReference type="PRINTS" id="PR00080">
    <property type="entry name" value="SDRFAMILY"/>
</dbReference>
<evidence type="ECO:0000256" key="3">
    <source>
        <dbReference type="RuleBase" id="RU000363"/>
    </source>
</evidence>
<dbReference type="PANTHER" id="PTHR44229:SF8">
    <property type="entry name" value="ALCOHOL DEHYDROGENASE-RELATED"/>
    <property type="match status" value="1"/>
</dbReference>
<evidence type="ECO:0000256" key="1">
    <source>
        <dbReference type="ARBA" id="ARBA00006484"/>
    </source>
</evidence>
<reference evidence="4" key="1">
    <citation type="submission" date="2022-03" db="EMBL/GenBank/DDBJ databases">
        <authorList>
            <person name="Lindestad O."/>
        </authorList>
    </citation>
    <scope>NUCLEOTIDE SEQUENCE</scope>
</reference>
<dbReference type="AlphaFoldDB" id="A0A8S4RBA4"/>
<dbReference type="PRINTS" id="PR00081">
    <property type="entry name" value="GDHRDH"/>
</dbReference>
<evidence type="ECO:0000313" key="4">
    <source>
        <dbReference type="EMBL" id="CAH2234369.1"/>
    </source>
</evidence>
<proteinExistence type="inferred from homology"/>
<dbReference type="InterPro" id="IPR036291">
    <property type="entry name" value="NAD(P)-bd_dom_sf"/>
</dbReference>
<evidence type="ECO:0000256" key="2">
    <source>
        <dbReference type="ARBA" id="ARBA00023002"/>
    </source>
</evidence>
<dbReference type="GO" id="GO:0016616">
    <property type="term" value="F:oxidoreductase activity, acting on the CH-OH group of donors, NAD or NADP as acceptor"/>
    <property type="evidence" value="ECO:0007669"/>
    <property type="project" value="TreeGrafter"/>
</dbReference>
<dbReference type="InterPro" id="IPR002347">
    <property type="entry name" value="SDR_fam"/>
</dbReference>
<dbReference type="EMBL" id="CAKXAJ010025056">
    <property type="protein sequence ID" value="CAH2234369.1"/>
    <property type="molecule type" value="Genomic_DNA"/>
</dbReference>
<sequence length="273" mass="29793">MSCDLKNKVVLITGGSIGIGEQVIEILLKENVKHVANLDVAEDTGIASQNKLNKKYGMKKVKFFKCDVTNDSQLFGAYDAVIKEHGSIDIVINNAGIMNDAKDKYKKEIEVNITALTTSTLKALELMRKDEGGKGGVIMNMSSIAALYIDPLLPIYFGTKSYVLQFSSCLGLPDYYNRTGVRVVAICFGATNTSLLSQAKLGHFDKVIEKSMVDTICKQHQSQKVESAAQGVVDALKRGESGSTWLAINDKPVRDVTDVIKKGYGVLSKLVFE</sequence>
<gene>
    <name evidence="4" type="primary">jg5358</name>
    <name evidence="4" type="ORF">PAEG_LOCUS12207</name>
</gene>